<reference evidence="2" key="1">
    <citation type="submission" date="2020-01" db="EMBL/GenBank/DDBJ databases">
        <title>Insect and environment-associated Actinomycetes.</title>
        <authorList>
            <person name="Currrie C."/>
            <person name="Chevrette M."/>
            <person name="Carlson C."/>
            <person name="Stubbendieck R."/>
            <person name="Wendt-Pienkowski E."/>
        </authorList>
    </citation>
    <scope>NUCLEOTIDE SEQUENCE</scope>
    <source>
        <strain evidence="2">SID14436</strain>
    </source>
</reference>
<dbReference type="InterPro" id="IPR029063">
    <property type="entry name" value="SAM-dependent_MTases_sf"/>
</dbReference>
<proteinExistence type="predicted"/>
<name>A0A6G3QVU8_9ACTN</name>
<dbReference type="AlphaFoldDB" id="A0A6G3QVU8"/>
<evidence type="ECO:0000259" key="1">
    <source>
        <dbReference type="Pfam" id="PF13649"/>
    </source>
</evidence>
<dbReference type="GO" id="GO:0032259">
    <property type="term" value="P:methylation"/>
    <property type="evidence" value="ECO:0007669"/>
    <property type="project" value="UniProtKB-KW"/>
</dbReference>
<protein>
    <submittedName>
        <fullName evidence="2">Class I SAM-dependent methyltransferase</fullName>
    </submittedName>
</protein>
<dbReference type="RefSeq" id="WP_164333942.1">
    <property type="nucleotide sequence ID" value="NZ_JAAGMD010000431.1"/>
</dbReference>
<dbReference type="Pfam" id="PF13649">
    <property type="entry name" value="Methyltransf_25"/>
    <property type="match status" value="1"/>
</dbReference>
<accession>A0A6G3QVU8</accession>
<keyword evidence="2" id="KW-0808">Transferase</keyword>
<dbReference type="CDD" id="cd02440">
    <property type="entry name" value="AdoMet_MTases"/>
    <property type="match status" value="1"/>
</dbReference>
<dbReference type="GO" id="GO:0008168">
    <property type="term" value="F:methyltransferase activity"/>
    <property type="evidence" value="ECO:0007669"/>
    <property type="project" value="UniProtKB-KW"/>
</dbReference>
<dbReference type="SUPFAM" id="SSF53335">
    <property type="entry name" value="S-adenosyl-L-methionine-dependent methyltransferases"/>
    <property type="match status" value="1"/>
</dbReference>
<dbReference type="InterPro" id="IPR049690">
    <property type="entry name" value="Daptide_MTase"/>
</dbReference>
<sequence>MTALTLTRPPGLGGARIAELGDRARLCGLYDHQGAPLYDDLAAADGFEIRDIVGAVRAAGDGPVLDLAAGAGRFTLPLLATGREVTALDLSDDMLRLLRARLARAPRAVRERCTVVQGDMAAFDLRREFAHIVLGTTSLSLLDATGRAGLYRSVAAHLAPGGQFLLSVMERADDDVPTEVHARVQGASGTAYDLYEYWPAGADVRHVTIAPCEPADGPVTVCVDEVRTMSIATIEAELAEAGLMVTGRRPLSGPGDRHRVQLLKAVAAR</sequence>
<evidence type="ECO:0000313" key="2">
    <source>
        <dbReference type="EMBL" id="NEA87310.1"/>
    </source>
</evidence>
<dbReference type="NCBIfam" id="NF041820">
    <property type="entry name" value="daptide_MTase"/>
    <property type="match status" value="1"/>
</dbReference>
<keyword evidence="2" id="KW-0489">Methyltransferase</keyword>
<dbReference type="InterPro" id="IPR041698">
    <property type="entry name" value="Methyltransf_25"/>
</dbReference>
<dbReference type="EMBL" id="JAAGMD010000431">
    <property type="protein sequence ID" value="NEA87310.1"/>
    <property type="molecule type" value="Genomic_DNA"/>
</dbReference>
<dbReference type="Gene3D" id="3.40.50.150">
    <property type="entry name" value="Vaccinia Virus protein VP39"/>
    <property type="match status" value="1"/>
</dbReference>
<organism evidence="2">
    <name type="scientific">Streptomyces sp. SID14436</name>
    <dbReference type="NCBI Taxonomy" id="2706070"/>
    <lineage>
        <taxon>Bacteria</taxon>
        <taxon>Bacillati</taxon>
        <taxon>Actinomycetota</taxon>
        <taxon>Actinomycetes</taxon>
        <taxon>Kitasatosporales</taxon>
        <taxon>Streptomycetaceae</taxon>
        <taxon>Streptomyces</taxon>
    </lineage>
</organism>
<feature type="domain" description="Methyltransferase" evidence="1">
    <location>
        <begin position="64"/>
        <end position="162"/>
    </location>
</feature>
<comment type="caution">
    <text evidence="2">The sequence shown here is derived from an EMBL/GenBank/DDBJ whole genome shotgun (WGS) entry which is preliminary data.</text>
</comment>
<gene>
    <name evidence="2" type="ORF">G3I53_14985</name>
</gene>